<dbReference type="InterPro" id="IPR047952">
    <property type="entry name" value="Transpos_IS4"/>
</dbReference>
<dbReference type="Proteomes" id="UP000295096">
    <property type="component" value="Unassembled WGS sequence"/>
</dbReference>
<dbReference type="AlphaFoldDB" id="A0A4R5Q444"/>
<dbReference type="OrthoDB" id="9796012at2"/>
<dbReference type="NCBIfam" id="NF033592">
    <property type="entry name" value="transpos_IS4_1"/>
    <property type="match status" value="1"/>
</dbReference>
<evidence type="ECO:0000313" key="5">
    <source>
        <dbReference type="EMBL" id="TDH56357.1"/>
    </source>
</evidence>
<dbReference type="GO" id="GO:0006313">
    <property type="term" value="P:DNA transposition"/>
    <property type="evidence" value="ECO:0007669"/>
    <property type="project" value="InterPro"/>
</dbReference>
<evidence type="ECO:0000256" key="2">
    <source>
        <dbReference type="SAM" id="Phobius"/>
    </source>
</evidence>
<keyword evidence="2" id="KW-1133">Transmembrane helix</keyword>
<evidence type="ECO:0000256" key="1">
    <source>
        <dbReference type="SAM" id="MobiDB-lite"/>
    </source>
</evidence>
<evidence type="ECO:0000313" key="6">
    <source>
        <dbReference type="Proteomes" id="UP000295096"/>
    </source>
</evidence>
<gene>
    <name evidence="5" type="ORF">E2C06_36385</name>
</gene>
<dbReference type="EMBL" id="SMSJ01000254">
    <property type="protein sequence ID" value="TDH56357.1"/>
    <property type="molecule type" value="Genomic_DNA"/>
</dbReference>
<dbReference type="RefSeq" id="WP_133293372.1">
    <property type="nucleotide sequence ID" value="NZ_SMSJ01000254.1"/>
</dbReference>
<name>A0A4R5Q444_9PROT</name>
<dbReference type="SUPFAM" id="SSF53098">
    <property type="entry name" value="Ribonuclease H-like"/>
    <property type="match status" value="1"/>
</dbReference>
<dbReference type="PANTHER" id="PTHR37529">
    <property type="entry name" value="TRANSPOSASE INSG FOR INSERTION SEQUENCE ELEMENT IS4-RELATED"/>
    <property type="match status" value="1"/>
</dbReference>
<dbReference type="GO" id="GO:0003677">
    <property type="term" value="F:DNA binding"/>
    <property type="evidence" value="ECO:0007669"/>
    <property type="project" value="InterPro"/>
</dbReference>
<feature type="domain" description="Transposase IS4 N-terminal" evidence="4">
    <location>
        <begin position="2"/>
        <end position="82"/>
    </location>
</feature>
<keyword evidence="6" id="KW-1185">Reference proteome</keyword>
<evidence type="ECO:0000259" key="3">
    <source>
        <dbReference type="Pfam" id="PF01609"/>
    </source>
</evidence>
<keyword evidence="2" id="KW-0812">Transmembrane</keyword>
<dbReference type="PANTHER" id="PTHR37529:SF1">
    <property type="entry name" value="TRANSPOSASE INSG FOR INSERTION SEQUENCE ELEMENT IS4-RELATED"/>
    <property type="match status" value="1"/>
</dbReference>
<dbReference type="InterPro" id="IPR024473">
    <property type="entry name" value="Transposases_IS4_N"/>
</dbReference>
<keyword evidence="2" id="KW-0472">Membrane</keyword>
<reference evidence="5 6" key="1">
    <citation type="journal article" date="2016" name="J. Microbiol.">
        <title>Dankookia rubra gen. nov., sp. nov., an alphaproteobacterium isolated from sediment of a shallow stream.</title>
        <authorList>
            <person name="Kim W.H."/>
            <person name="Kim D.H."/>
            <person name="Kang K."/>
            <person name="Ahn T.Y."/>
        </authorList>
    </citation>
    <scope>NUCLEOTIDE SEQUENCE [LARGE SCALE GENOMIC DNA]</scope>
    <source>
        <strain evidence="5 6">JCM30602</strain>
    </source>
</reference>
<proteinExistence type="predicted"/>
<dbReference type="Pfam" id="PF13006">
    <property type="entry name" value="Nterm_IS4"/>
    <property type="match status" value="1"/>
</dbReference>
<sequence>AVLAETGRQSQRRRQLPARLVVYYVMALALYAQSSYGEVLRGLLEGVRWLRLGGAELAVATKSAVTRARVRLGAAPVRVLFERLARPFATPGVPGAWYRGCRLVSLDGTTLDLPDAPELEARYGRPGASRGTSSYPQLQLLNLTECGTHAIFAVALDRYDASEVRLAPALLTRLRPEMLCLADRAFVGFELWRGAATSGANLLWRLRANQVLPCRQRLADGSYLSRLYASPAHRRRDEDGLVVRVIEYRLEGVPGAEPLYRLVTTLLDPAAAPAAELAALYHERWESEGTFAELKVSLPGERLMLRSRRADLVEQEVYGLLLVHLALRQLMYEASRQNGCDPDQLSFLHTVRVVRRHLPFHAAFSPSAAPADAADGADRDPRRAVRAKPRPAQPTRGEAQDEQLSHQGPRRTRRTPAAALP</sequence>
<dbReference type="GO" id="GO:0004803">
    <property type="term" value="F:transposase activity"/>
    <property type="evidence" value="ECO:0007669"/>
    <property type="project" value="InterPro"/>
</dbReference>
<organism evidence="5 6">
    <name type="scientific">Dankookia rubra</name>
    <dbReference type="NCBI Taxonomy" id="1442381"/>
    <lineage>
        <taxon>Bacteria</taxon>
        <taxon>Pseudomonadati</taxon>
        <taxon>Pseudomonadota</taxon>
        <taxon>Alphaproteobacteria</taxon>
        <taxon>Acetobacterales</taxon>
        <taxon>Roseomonadaceae</taxon>
        <taxon>Dankookia</taxon>
    </lineage>
</organism>
<feature type="region of interest" description="Disordered" evidence="1">
    <location>
        <begin position="367"/>
        <end position="421"/>
    </location>
</feature>
<feature type="non-terminal residue" evidence="5">
    <location>
        <position position="1"/>
    </location>
</feature>
<accession>A0A4R5Q444</accession>
<comment type="caution">
    <text evidence="5">The sequence shown here is derived from an EMBL/GenBank/DDBJ whole genome shotgun (WGS) entry which is preliminary data.</text>
</comment>
<protein>
    <submittedName>
        <fullName evidence="5">IS4 family transposase</fullName>
    </submittedName>
</protein>
<feature type="domain" description="Transposase IS4-like" evidence="3">
    <location>
        <begin position="103"/>
        <end position="324"/>
    </location>
</feature>
<dbReference type="InterPro" id="IPR012337">
    <property type="entry name" value="RNaseH-like_sf"/>
</dbReference>
<feature type="transmembrane region" description="Helical" evidence="2">
    <location>
        <begin position="16"/>
        <end position="32"/>
    </location>
</feature>
<evidence type="ECO:0000259" key="4">
    <source>
        <dbReference type="Pfam" id="PF13006"/>
    </source>
</evidence>
<dbReference type="InterPro" id="IPR002559">
    <property type="entry name" value="Transposase_11"/>
</dbReference>
<dbReference type="Pfam" id="PF01609">
    <property type="entry name" value="DDE_Tnp_1"/>
    <property type="match status" value="1"/>
</dbReference>